<evidence type="ECO:0008006" key="5">
    <source>
        <dbReference type="Google" id="ProtNLM"/>
    </source>
</evidence>
<evidence type="ECO:0000313" key="4">
    <source>
        <dbReference type="Proteomes" id="UP000287756"/>
    </source>
</evidence>
<evidence type="ECO:0000256" key="1">
    <source>
        <dbReference type="SAM" id="MobiDB-lite"/>
    </source>
</evidence>
<evidence type="ECO:0000256" key="2">
    <source>
        <dbReference type="SAM" id="Phobius"/>
    </source>
</evidence>
<sequence>MKHLIRSYSIGLLTAAIVVGITYWNSEEPSVEVKEKSLGTEKMISQLEEDGYHVVSNEEWEAQQQTTARSSDKEKEKSTHVTFSIDIVSGTNSTEISQKLQQANIIDDANAFETFMKENDYSRFIQIGQATLNSGMTHQEIAEAITSK</sequence>
<name>A0A410MHP9_9BACI</name>
<accession>A0A410MHP9</accession>
<keyword evidence="2" id="KW-0472">Membrane</keyword>
<dbReference type="EMBL" id="CP026118">
    <property type="protein sequence ID" value="QAS54185.1"/>
    <property type="molecule type" value="Genomic_DNA"/>
</dbReference>
<gene>
    <name evidence="3" type="ORF">HLI_19200</name>
</gene>
<evidence type="ECO:0000313" key="3">
    <source>
        <dbReference type="EMBL" id="QAS54185.1"/>
    </source>
</evidence>
<dbReference type="Proteomes" id="UP000287756">
    <property type="component" value="Chromosome"/>
</dbReference>
<keyword evidence="2" id="KW-0812">Transmembrane</keyword>
<organism evidence="3 4">
    <name type="scientific">Halobacillus litoralis</name>
    <dbReference type="NCBI Taxonomy" id="45668"/>
    <lineage>
        <taxon>Bacteria</taxon>
        <taxon>Bacillati</taxon>
        <taxon>Bacillota</taxon>
        <taxon>Bacilli</taxon>
        <taxon>Bacillales</taxon>
        <taxon>Bacillaceae</taxon>
        <taxon>Halobacillus</taxon>
    </lineage>
</organism>
<feature type="region of interest" description="Disordered" evidence="1">
    <location>
        <begin position="55"/>
        <end position="78"/>
    </location>
</feature>
<protein>
    <recommendedName>
        <fullName evidence="5">Aminodeoxychorismate lyase</fullName>
    </recommendedName>
</protein>
<dbReference type="OrthoDB" id="2691730at2"/>
<dbReference type="AlphaFoldDB" id="A0A410MHP9"/>
<dbReference type="RefSeq" id="WP_128526453.1">
    <property type="nucleotide sequence ID" value="NZ_CANLVY010000005.1"/>
</dbReference>
<feature type="transmembrane region" description="Helical" evidence="2">
    <location>
        <begin position="7"/>
        <end position="24"/>
    </location>
</feature>
<proteinExistence type="predicted"/>
<keyword evidence="2" id="KW-1133">Transmembrane helix</keyword>
<dbReference type="KEGG" id="hli:HLI_19200"/>
<dbReference type="Gene3D" id="3.30.1490.480">
    <property type="entry name" value="Endolytic murein transglycosylase"/>
    <property type="match status" value="1"/>
</dbReference>
<reference evidence="3 4" key="1">
    <citation type="submission" date="2018-01" db="EMBL/GenBank/DDBJ databases">
        <title>The whole genome sequencing and assembly of Halobacillus litoralis ERB031 strain.</title>
        <authorList>
            <person name="Lee S.-J."/>
            <person name="Park M.-K."/>
            <person name="Kim J.-Y."/>
            <person name="Lee Y.-J."/>
            <person name="Yi H."/>
            <person name="Bahn Y.-S."/>
            <person name="Kim J.F."/>
            <person name="Lee D.-W."/>
        </authorList>
    </citation>
    <scope>NUCLEOTIDE SEQUENCE [LARGE SCALE GENOMIC DNA]</scope>
    <source>
        <strain evidence="3 4">ERB 031</strain>
    </source>
</reference>